<evidence type="ECO:0000313" key="2">
    <source>
        <dbReference type="EMBL" id="CUP11365.1"/>
    </source>
</evidence>
<feature type="domain" description="HPr" evidence="1">
    <location>
        <begin position="25"/>
        <end position="79"/>
    </location>
</feature>
<dbReference type="InterPro" id="IPR000032">
    <property type="entry name" value="HPr-like"/>
</dbReference>
<organism evidence="2 3">
    <name type="scientific">Hungatella hathewayi</name>
    <dbReference type="NCBI Taxonomy" id="154046"/>
    <lineage>
        <taxon>Bacteria</taxon>
        <taxon>Bacillati</taxon>
        <taxon>Bacillota</taxon>
        <taxon>Clostridia</taxon>
        <taxon>Lachnospirales</taxon>
        <taxon>Lachnospiraceae</taxon>
        <taxon>Hungatella</taxon>
    </lineage>
</organism>
<dbReference type="RefSeq" id="WP_055659310.1">
    <property type="nucleotide sequence ID" value="NZ_CABIXC010000018.1"/>
</dbReference>
<gene>
    <name evidence="2" type="ORF">ERS852407_05015</name>
</gene>
<sequence>MKSREYNLAPEEKTAREQMMELILISSRFTSSITVENEEKHFNGKSILKAGELKKGERFYVVADGSDAKEAIEALDRLFPYAVNQPGVQSCPSKKVQKRR</sequence>
<proteinExistence type="predicted"/>
<evidence type="ECO:0000259" key="1">
    <source>
        <dbReference type="Pfam" id="PF00381"/>
    </source>
</evidence>
<name>A0A174KP47_9FIRM</name>
<protein>
    <submittedName>
        <fullName evidence="2">Phosphocarrier protein Chr</fullName>
    </submittedName>
</protein>
<dbReference type="Gene3D" id="3.30.1340.10">
    <property type="entry name" value="HPr-like"/>
    <property type="match status" value="1"/>
</dbReference>
<accession>A0A174KP47</accession>
<dbReference type="SUPFAM" id="SSF55594">
    <property type="entry name" value="HPr-like"/>
    <property type="match status" value="1"/>
</dbReference>
<dbReference type="EMBL" id="CYZE01000018">
    <property type="protein sequence ID" value="CUP11365.1"/>
    <property type="molecule type" value="Genomic_DNA"/>
</dbReference>
<dbReference type="AlphaFoldDB" id="A0A174KP47"/>
<evidence type="ECO:0000313" key="3">
    <source>
        <dbReference type="Proteomes" id="UP000095651"/>
    </source>
</evidence>
<dbReference type="Pfam" id="PF00381">
    <property type="entry name" value="PTS-HPr"/>
    <property type="match status" value="1"/>
</dbReference>
<dbReference type="Proteomes" id="UP000095651">
    <property type="component" value="Unassembled WGS sequence"/>
</dbReference>
<dbReference type="InterPro" id="IPR035895">
    <property type="entry name" value="HPr-like_sf"/>
</dbReference>
<reference evidence="2 3" key="1">
    <citation type="submission" date="2015-09" db="EMBL/GenBank/DDBJ databases">
        <authorList>
            <consortium name="Pathogen Informatics"/>
        </authorList>
    </citation>
    <scope>NUCLEOTIDE SEQUENCE [LARGE SCALE GENOMIC DNA]</scope>
    <source>
        <strain evidence="2 3">2789STDY5608850</strain>
    </source>
</reference>